<feature type="domain" description="OLD protein-like TOPRIM" evidence="1">
    <location>
        <begin position="159"/>
        <end position="222"/>
    </location>
</feature>
<comment type="caution">
    <text evidence="2">The sequence shown here is derived from an EMBL/GenBank/DDBJ whole genome shotgun (WGS) entry which is preliminary data.</text>
</comment>
<gene>
    <name evidence="2" type="ORF">FNV0150</name>
</gene>
<dbReference type="InterPro" id="IPR034139">
    <property type="entry name" value="TOPRIM_OLD"/>
</dbReference>
<proteinExistence type="predicted"/>
<evidence type="ECO:0000259" key="1">
    <source>
        <dbReference type="Pfam" id="PF20469"/>
    </source>
</evidence>
<organism evidence="2 3">
    <name type="scientific">Fusobacterium vincentii ATCC 49256</name>
    <dbReference type="NCBI Taxonomy" id="209882"/>
    <lineage>
        <taxon>Bacteria</taxon>
        <taxon>Fusobacteriati</taxon>
        <taxon>Fusobacteriota</taxon>
        <taxon>Fusobacteriia</taxon>
        <taxon>Fusobacteriales</taxon>
        <taxon>Fusobacteriaceae</taxon>
        <taxon>Fusobacterium</taxon>
    </lineage>
</organism>
<sequence>MKISYLDYLVEKLFQNENLRKYYRHYKKFKDSIDKKMSFGYYRHIFINFLQEIAEKEKSHNFWGNSILLWEEPEFYLTPQQERACYEALSQNTKLGLMAVVSTNSSRFIELENYQSLCIFRRIKEEVEICQYSGTLFSGDEVTVFNMNYWINPDRSELFFAKKVILVEGQTDKIVLSYLAKNLGIYNYNYSIIECGSKSSIPQFIRLLNAFHIPYVAVYDKDNHYWRNEIELENSTLKNKIIQKLVWKKLGEWVEFENDIEEEIYDESRDKKNYKNKPFYALETVINPKYIVPKRLEEKVRKIFE</sequence>
<dbReference type="Pfam" id="PF20469">
    <property type="entry name" value="OLD-like_TOPRIM"/>
    <property type="match status" value="1"/>
</dbReference>
<reference evidence="2 3" key="1">
    <citation type="journal article" date="2003" name="Genome Res.">
        <title>Genome analysis of F. nucleatum sub spp vincentii and its comparison with the genome of F. nucleatum ATCC 25586.</title>
        <authorList>
            <person name="Kapatral V."/>
            <person name="Ivanova N."/>
            <person name="Anderson I."/>
            <person name="Reznik G."/>
            <person name="Bhattacharyya A."/>
            <person name="Gardner W.L."/>
            <person name="Mikhailova N."/>
            <person name="Lapidus A."/>
            <person name="Larsen N."/>
            <person name="D'Souza M."/>
            <person name="Walunas T."/>
            <person name="Haselkorn R."/>
            <person name="Overbeek R."/>
            <person name="Kyrpides N."/>
        </authorList>
    </citation>
    <scope>NUCLEOTIDE SEQUENCE [LARGE SCALE GENOMIC DNA]</scope>
    <source>
        <strain evidence="2 3">ATCC 49256</strain>
    </source>
</reference>
<dbReference type="CDD" id="cd01026">
    <property type="entry name" value="TOPRIM_OLD"/>
    <property type="match status" value="1"/>
</dbReference>
<dbReference type="PANTHER" id="PTHR43581:SF2">
    <property type="entry name" value="EXCINUCLEASE ATPASE SUBUNIT"/>
    <property type="match status" value="1"/>
</dbReference>
<dbReference type="PANTHER" id="PTHR43581">
    <property type="entry name" value="ATP/GTP PHOSPHATASE"/>
    <property type="match status" value="1"/>
</dbReference>
<dbReference type="EMBL" id="AABF01000206">
    <property type="protein sequence ID" value="EAA23178.1"/>
    <property type="molecule type" value="Genomic_DNA"/>
</dbReference>
<dbReference type="InterPro" id="IPR051396">
    <property type="entry name" value="Bact_Antivir_Def_Nuclease"/>
</dbReference>
<evidence type="ECO:0000313" key="3">
    <source>
        <dbReference type="Proteomes" id="UP000006454"/>
    </source>
</evidence>
<protein>
    <recommendedName>
        <fullName evidence="1">OLD protein-like TOPRIM domain-containing protein</fullName>
    </recommendedName>
</protein>
<accession>Q7P3M8</accession>
<dbReference type="AlphaFoldDB" id="Q7P3M8"/>
<evidence type="ECO:0000313" key="2">
    <source>
        <dbReference type="EMBL" id="EAA23178.1"/>
    </source>
</evidence>
<name>Q7P3M8_FUSVC</name>
<dbReference type="Proteomes" id="UP000006454">
    <property type="component" value="Unassembled WGS sequence"/>
</dbReference>